<reference evidence="1" key="1">
    <citation type="submission" date="2023-06" db="EMBL/GenBank/DDBJ databases">
        <title>Draft genome sequence of Nocardioides sp. SOB77.</title>
        <authorList>
            <person name="Zhang G."/>
        </authorList>
    </citation>
    <scope>NUCLEOTIDE SEQUENCE</scope>
    <source>
        <strain evidence="1">SOB77</strain>
    </source>
</reference>
<accession>A0ABT8FKI4</accession>
<dbReference type="SUPFAM" id="SSF56112">
    <property type="entry name" value="Protein kinase-like (PK-like)"/>
    <property type="match status" value="1"/>
</dbReference>
<comment type="caution">
    <text evidence="1">The sequence shown here is derived from an EMBL/GenBank/DDBJ whole genome shotgun (WGS) entry which is preliminary data.</text>
</comment>
<proteinExistence type="predicted"/>
<dbReference type="InterPro" id="IPR011009">
    <property type="entry name" value="Kinase-like_dom_sf"/>
</dbReference>
<dbReference type="InterPro" id="IPR006748">
    <property type="entry name" value="NH2Glyco/OHUrea_AB-resist_kin"/>
</dbReference>
<dbReference type="Pfam" id="PF04655">
    <property type="entry name" value="APH_6_hur"/>
    <property type="match status" value="1"/>
</dbReference>
<name>A0ABT8FKI4_9ACTN</name>
<gene>
    <name evidence="1" type="ORF">QWY28_16900</name>
</gene>
<sequence length="309" mass="33061">MSIRLQPLTRARVASLGDAGAAWVADLPRVLDGLAERWGLTWGRPLPGGSASYVVGATTAAGEPRVVKVPVPDPDPADEPRTLGAAAGRGYVLLHDHDPASRALLLEALGPSLERLAWEPERTLAVLADTLREAWHVPLAAAPEVLPGEDKASTLARLVVELDDRLGRPLAPRVRAHALDCAGRRAAAHDPDRCVVVHGDPHPANVLRLRQGRTGGPAGFVLVDPDGFRADPAYDLGVTLREWTGRLRGPDAPQVLGRYADLLADRTGLDRTAIWEWGFLERVSTGLHVTSFGAATVGRTFIESAERLV</sequence>
<evidence type="ECO:0000313" key="2">
    <source>
        <dbReference type="Proteomes" id="UP001168620"/>
    </source>
</evidence>
<dbReference type="EMBL" id="JAUHJQ010000007">
    <property type="protein sequence ID" value="MDN4174642.1"/>
    <property type="molecule type" value="Genomic_DNA"/>
</dbReference>
<keyword evidence="2" id="KW-1185">Reference proteome</keyword>
<dbReference type="Gene3D" id="3.90.1200.10">
    <property type="match status" value="1"/>
</dbReference>
<dbReference type="RefSeq" id="WP_300953733.1">
    <property type="nucleotide sequence ID" value="NZ_JAUHJQ010000007.1"/>
</dbReference>
<organism evidence="1 2">
    <name type="scientific">Nocardioides oceani</name>
    <dbReference type="NCBI Taxonomy" id="3058369"/>
    <lineage>
        <taxon>Bacteria</taxon>
        <taxon>Bacillati</taxon>
        <taxon>Actinomycetota</taxon>
        <taxon>Actinomycetes</taxon>
        <taxon>Propionibacteriales</taxon>
        <taxon>Nocardioidaceae</taxon>
        <taxon>Nocardioides</taxon>
    </lineage>
</organism>
<protein>
    <submittedName>
        <fullName evidence="1">Aminoglycoside phosphotransferase family protein</fullName>
    </submittedName>
</protein>
<evidence type="ECO:0000313" key="1">
    <source>
        <dbReference type="EMBL" id="MDN4174642.1"/>
    </source>
</evidence>
<dbReference type="Proteomes" id="UP001168620">
    <property type="component" value="Unassembled WGS sequence"/>
</dbReference>